<sequence>MSLPMLTHPGPAAAERWAIARCQAMPIEVTLPLADTLAASVAAALAQFDGGWLVIEDAPLANLDFLIPGEDPTGAHAAWYAGPHQMGAGKIRHLGLHVGCKDGAPWLHGHGSFTAPDWSGPSFGHILPNESHLAHPIRARGWGLKGARLEVTPDTETHFPLFQPVKTVSHPAENAALVTLRPNQDLCAALASAAECAGLTEARVYGLGSLIHPRLTGQPPIDSYATEILLTSGTLSDGSAQIDAEIVTLKGSTHKGRLTPGQNPICITAELLLVAP</sequence>
<dbReference type="SUPFAM" id="SSF117856">
    <property type="entry name" value="AF0104/ALDC/Ptd012-like"/>
    <property type="match status" value="2"/>
</dbReference>
<gene>
    <name evidence="1" type="ORF">DDE20_12185</name>
</gene>
<reference evidence="1 2" key="1">
    <citation type="submission" date="2018-04" db="EMBL/GenBank/DDBJ databases">
        <title>Pararhodobacter oceanense sp. nov., isolated from marine intertidal sediment.</title>
        <authorList>
            <person name="Wang X.-L."/>
            <person name="Du Z.-J."/>
        </authorList>
    </citation>
    <scope>NUCLEOTIDE SEQUENCE [LARGE SCALE GENOMIC DNA]</scope>
    <source>
        <strain evidence="1 2">AM505</strain>
    </source>
</reference>
<dbReference type="AlphaFoldDB" id="A0A2T8HSB5"/>
<dbReference type="Gene3D" id="3.30.1330.80">
    <property type="entry name" value="Hypothetical protein, similar to alpha- acetolactate decarboxylase, domain 2"/>
    <property type="match status" value="1"/>
</dbReference>
<proteinExistence type="predicted"/>
<dbReference type="Proteomes" id="UP000245911">
    <property type="component" value="Unassembled WGS sequence"/>
</dbReference>
<dbReference type="EMBL" id="QDKM01000005">
    <property type="protein sequence ID" value="PVH28339.1"/>
    <property type="molecule type" value="Genomic_DNA"/>
</dbReference>
<comment type="caution">
    <text evidence="1">The sequence shown here is derived from an EMBL/GenBank/DDBJ whole genome shotgun (WGS) entry which is preliminary data.</text>
</comment>
<evidence type="ECO:0000313" key="1">
    <source>
        <dbReference type="EMBL" id="PVH28339.1"/>
    </source>
</evidence>
<organism evidence="1 2">
    <name type="scientific">Pararhodobacter oceanensis</name>
    <dbReference type="NCBI Taxonomy" id="2172121"/>
    <lineage>
        <taxon>Bacteria</taxon>
        <taxon>Pseudomonadati</taxon>
        <taxon>Pseudomonadota</taxon>
        <taxon>Alphaproteobacteria</taxon>
        <taxon>Rhodobacterales</taxon>
        <taxon>Paracoccaceae</taxon>
        <taxon>Pararhodobacter</taxon>
    </lineage>
</organism>
<protein>
    <recommendedName>
        <fullName evidence="3">DUF296 domain-containing protein</fullName>
    </recommendedName>
</protein>
<evidence type="ECO:0000313" key="2">
    <source>
        <dbReference type="Proteomes" id="UP000245911"/>
    </source>
</evidence>
<name>A0A2T8HSB5_9RHOB</name>
<evidence type="ECO:0008006" key="3">
    <source>
        <dbReference type="Google" id="ProtNLM"/>
    </source>
</evidence>
<accession>A0A2T8HSB5</accession>
<keyword evidence="2" id="KW-1185">Reference proteome</keyword>